<feature type="transmembrane region" description="Helical" evidence="10">
    <location>
        <begin position="25"/>
        <end position="50"/>
    </location>
</feature>
<accession>A7SIX0</accession>
<dbReference type="GO" id="GO:0004930">
    <property type="term" value="F:G protein-coupled receptor activity"/>
    <property type="evidence" value="ECO:0000318"/>
    <property type="project" value="GO_Central"/>
</dbReference>
<keyword evidence="3 9" id="KW-0812">Transmembrane</keyword>
<dbReference type="Proteomes" id="UP000001593">
    <property type="component" value="Unassembled WGS sequence"/>
</dbReference>
<keyword evidence="4 10" id="KW-1133">Transmembrane helix</keyword>
<feature type="transmembrane region" description="Helical" evidence="10">
    <location>
        <begin position="144"/>
        <end position="168"/>
    </location>
</feature>
<reference evidence="12 13" key="1">
    <citation type="journal article" date="2007" name="Science">
        <title>Sea anemone genome reveals ancestral eumetazoan gene repertoire and genomic organization.</title>
        <authorList>
            <person name="Putnam N.H."/>
            <person name="Srivastava M."/>
            <person name="Hellsten U."/>
            <person name="Dirks B."/>
            <person name="Chapman J."/>
            <person name="Salamov A."/>
            <person name="Terry A."/>
            <person name="Shapiro H."/>
            <person name="Lindquist E."/>
            <person name="Kapitonov V.V."/>
            <person name="Jurka J."/>
            <person name="Genikhovich G."/>
            <person name="Grigoriev I.V."/>
            <person name="Lucas S.M."/>
            <person name="Steele R.E."/>
            <person name="Finnerty J.R."/>
            <person name="Technau U."/>
            <person name="Martindale M.Q."/>
            <person name="Rokhsar D.S."/>
        </authorList>
    </citation>
    <scope>NUCLEOTIDE SEQUENCE [LARGE SCALE GENOMIC DNA]</scope>
    <source>
        <strain evidence="13">CH2 X CH6</strain>
    </source>
</reference>
<comment type="similarity">
    <text evidence="2 9">Belongs to the G-protein coupled receptor 1 family.</text>
</comment>
<dbReference type="PhylomeDB" id="A7SIX0"/>
<evidence type="ECO:0000256" key="10">
    <source>
        <dbReference type="SAM" id="Phobius"/>
    </source>
</evidence>
<evidence type="ECO:0000256" key="9">
    <source>
        <dbReference type="RuleBase" id="RU000688"/>
    </source>
</evidence>
<feature type="transmembrane region" description="Helical" evidence="10">
    <location>
        <begin position="240"/>
        <end position="260"/>
    </location>
</feature>
<evidence type="ECO:0000313" key="13">
    <source>
        <dbReference type="Proteomes" id="UP000001593"/>
    </source>
</evidence>
<dbReference type="GO" id="GO:0007186">
    <property type="term" value="P:G protein-coupled receptor signaling pathway"/>
    <property type="evidence" value="ECO:0000318"/>
    <property type="project" value="GO_Central"/>
</dbReference>
<feature type="transmembrane region" description="Helical" evidence="10">
    <location>
        <begin position="280"/>
        <end position="302"/>
    </location>
</feature>
<dbReference type="PRINTS" id="PR01012">
    <property type="entry name" value="NRPEPTIDEYR"/>
</dbReference>
<feature type="transmembrane region" description="Helical" evidence="10">
    <location>
        <begin position="62"/>
        <end position="85"/>
    </location>
</feature>
<dbReference type="OrthoDB" id="10053194at2759"/>
<evidence type="ECO:0000313" key="12">
    <source>
        <dbReference type="EMBL" id="EDO36377.1"/>
    </source>
</evidence>
<dbReference type="InterPro" id="IPR000611">
    <property type="entry name" value="NPY_rcpt"/>
</dbReference>
<dbReference type="SUPFAM" id="SSF81321">
    <property type="entry name" value="Family A G protein-coupled receptor-like"/>
    <property type="match status" value="1"/>
</dbReference>
<name>A7SIX0_NEMVE</name>
<evidence type="ECO:0000256" key="6">
    <source>
        <dbReference type="ARBA" id="ARBA00023136"/>
    </source>
</evidence>
<gene>
    <name evidence="12" type="ORF">NEMVEDRAFT_v1g245559</name>
</gene>
<feature type="domain" description="G-protein coupled receptors family 1 profile" evidence="11">
    <location>
        <begin position="41"/>
        <end position="299"/>
    </location>
</feature>
<keyword evidence="7 9" id="KW-0675">Receptor</keyword>
<keyword evidence="13" id="KW-1185">Reference proteome</keyword>
<dbReference type="KEGG" id="nve:5507812"/>
<dbReference type="STRING" id="45351.A7SIX0"/>
<dbReference type="InterPro" id="IPR000276">
    <property type="entry name" value="GPCR_Rhodpsn"/>
</dbReference>
<dbReference type="PANTHER" id="PTHR45695">
    <property type="entry name" value="LEUCOKININ RECEPTOR-RELATED"/>
    <property type="match status" value="1"/>
</dbReference>
<keyword evidence="5 9" id="KW-0297">G-protein coupled receptor</keyword>
<protein>
    <recommendedName>
        <fullName evidence="11">G-protein coupled receptors family 1 profile domain-containing protein</fullName>
    </recommendedName>
</protein>
<dbReference type="PROSITE" id="PS00237">
    <property type="entry name" value="G_PROTEIN_RECEP_F1_1"/>
    <property type="match status" value="1"/>
</dbReference>
<evidence type="ECO:0000256" key="2">
    <source>
        <dbReference type="ARBA" id="ARBA00010663"/>
    </source>
</evidence>
<keyword evidence="8 9" id="KW-0807">Transducer</keyword>
<evidence type="ECO:0000259" key="11">
    <source>
        <dbReference type="PROSITE" id="PS50262"/>
    </source>
</evidence>
<feature type="transmembrane region" description="Helical" evidence="10">
    <location>
        <begin position="188"/>
        <end position="211"/>
    </location>
</feature>
<dbReference type="GO" id="GO:0004983">
    <property type="term" value="F:neuropeptide Y receptor activity"/>
    <property type="evidence" value="ECO:0007669"/>
    <property type="project" value="InterPro"/>
</dbReference>
<dbReference type="SMART" id="SM01381">
    <property type="entry name" value="7TM_GPCR_Srsx"/>
    <property type="match status" value="1"/>
</dbReference>
<dbReference type="InParanoid" id="A7SIX0"/>
<dbReference type="Gene3D" id="1.20.1070.10">
    <property type="entry name" value="Rhodopsin 7-helix transmembrane proteins"/>
    <property type="match status" value="1"/>
</dbReference>
<keyword evidence="6 10" id="KW-0472">Membrane</keyword>
<dbReference type="PRINTS" id="PR00237">
    <property type="entry name" value="GPCRRHODOPSN"/>
</dbReference>
<evidence type="ECO:0000256" key="4">
    <source>
        <dbReference type="ARBA" id="ARBA00022989"/>
    </source>
</evidence>
<proteinExistence type="inferred from homology"/>
<dbReference type="AlphaFoldDB" id="A7SIX0"/>
<organism evidence="12 13">
    <name type="scientific">Nematostella vectensis</name>
    <name type="common">Starlet sea anemone</name>
    <dbReference type="NCBI Taxonomy" id="45351"/>
    <lineage>
        <taxon>Eukaryota</taxon>
        <taxon>Metazoa</taxon>
        <taxon>Cnidaria</taxon>
        <taxon>Anthozoa</taxon>
        <taxon>Hexacorallia</taxon>
        <taxon>Actiniaria</taxon>
        <taxon>Edwardsiidae</taxon>
        <taxon>Nematostella</taxon>
    </lineage>
</organism>
<dbReference type="eggNOG" id="KOG3656">
    <property type="taxonomic scope" value="Eukaryota"/>
</dbReference>
<evidence type="ECO:0000256" key="7">
    <source>
        <dbReference type="ARBA" id="ARBA00023170"/>
    </source>
</evidence>
<feature type="transmembrane region" description="Helical" evidence="10">
    <location>
        <begin position="105"/>
        <end position="123"/>
    </location>
</feature>
<dbReference type="OMA" id="DANCFRD"/>
<comment type="subcellular location">
    <subcellularLocation>
        <location evidence="1">Membrane</location>
        <topology evidence="1">Multi-pass membrane protein</topology>
    </subcellularLocation>
</comment>
<dbReference type="PROSITE" id="PS50262">
    <property type="entry name" value="G_PROTEIN_RECEP_F1_2"/>
    <property type="match status" value="1"/>
</dbReference>
<dbReference type="GO" id="GO:0005886">
    <property type="term" value="C:plasma membrane"/>
    <property type="evidence" value="ECO:0000318"/>
    <property type="project" value="GO_Central"/>
</dbReference>
<evidence type="ECO:0000256" key="8">
    <source>
        <dbReference type="ARBA" id="ARBA00023224"/>
    </source>
</evidence>
<dbReference type="EMBL" id="DS469672">
    <property type="protein sequence ID" value="EDO36377.1"/>
    <property type="molecule type" value="Genomic_DNA"/>
</dbReference>
<dbReference type="PANTHER" id="PTHR45695:SF9">
    <property type="entry name" value="LEUCOKININ RECEPTOR"/>
    <property type="match status" value="1"/>
</dbReference>
<dbReference type="FunFam" id="1.20.1070.10:FF:000291">
    <property type="entry name" value="Predicted protein"/>
    <property type="match status" value="1"/>
</dbReference>
<evidence type="ECO:0000256" key="5">
    <source>
        <dbReference type="ARBA" id="ARBA00023040"/>
    </source>
</evidence>
<dbReference type="HOGENOM" id="CLU_009579_6_0_1"/>
<evidence type="ECO:0000256" key="1">
    <source>
        <dbReference type="ARBA" id="ARBA00004141"/>
    </source>
</evidence>
<evidence type="ECO:0000256" key="3">
    <source>
        <dbReference type="ARBA" id="ARBA00022692"/>
    </source>
</evidence>
<sequence length="403" mass="45304">MADKGFNATSQNATHGLYFPADIQIGLTIFASLIFVVALVGNSIVVYIVCSCNHMRNTTNILIANMAVADLWITFDIPYVIKWFYITDTWFGGGFGDFLCKFCHSAQAGSVACSVFTLVCISLDRSFAIIFPMKVILTRKIVKFMILGIWAATIAFTTPIFLITKVHLKNGVYVCNELWEESGQSERHYIAVYTITTYIIPLALILIMYIFTGLKLWSRKPPGQRSLQAHKKIQSSTRRATIMLITVVVVFAVCWFPFQIRELLSVFYEDNINNMIPFRVMLFLPWFGFANSAINPILYVLFSENYRREFRRTFTTTGARRRSSTSISRGATLRTRMSLTGIPLQKLRNDSLAPNNSPCDGGDANCFRDSNSSNKMACVVGSVESDSPDAFEPENNLIGSNEN</sequence>
<dbReference type="InterPro" id="IPR017452">
    <property type="entry name" value="GPCR_Rhodpsn_7TM"/>
</dbReference>
<dbReference type="Pfam" id="PF00001">
    <property type="entry name" value="7tm_1"/>
    <property type="match status" value="1"/>
</dbReference>